<dbReference type="PANTHER" id="PTHR35567:SF1">
    <property type="entry name" value="CONSERVED FUNGAL PROTEIN (AFU_ORTHOLOGUE AFUA_1G14230)"/>
    <property type="match status" value="1"/>
</dbReference>
<proteinExistence type="predicted"/>
<dbReference type="Pfam" id="PF11937">
    <property type="entry name" value="DUF3455"/>
    <property type="match status" value="1"/>
</dbReference>
<reference evidence="2" key="1">
    <citation type="submission" date="2020-05" db="EMBL/GenBank/DDBJ databases">
        <title>Mycena genomes resolve the evolution of fungal bioluminescence.</title>
        <authorList>
            <person name="Tsai I.J."/>
        </authorList>
    </citation>
    <scope>NUCLEOTIDE SEQUENCE</scope>
    <source>
        <strain evidence="2">171206Taipei</strain>
    </source>
</reference>
<dbReference type="PANTHER" id="PTHR35567">
    <property type="entry name" value="MALATE DEHYDROGENASE (AFU_ORTHOLOGUE AFUA_2G13800)"/>
    <property type="match status" value="1"/>
</dbReference>
<sequence>MVQLTALVALSLNALLASSASLAARKDSKTHGVTCGCDLKKSTTVSMHLPTNQTALVQPTTPPRYVAIGVGYQNYTCNSATSTFASIGAVATLFDLSCIEGKSDFETIAQRSYNVWISPAEGHAKADVVGAKVGTPSILGYHYFINSPTTAGAINAKWDFTSTGSHKGDATAFVVGAKVGNIPAPAPADPKVTVDWLMLNGIPGFDALASQVFRVDTVGGQPPASCAAGAAPIQVKYVAKYFLY</sequence>
<dbReference type="EMBL" id="JACAZF010000012">
    <property type="protein sequence ID" value="KAF7292164.1"/>
    <property type="molecule type" value="Genomic_DNA"/>
</dbReference>
<dbReference type="InterPro" id="IPR021851">
    <property type="entry name" value="DUF3455"/>
</dbReference>
<evidence type="ECO:0000256" key="1">
    <source>
        <dbReference type="SAM" id="SignalP"/>
    </source>
</evidence>
<keyword evidence="1" id="KW-0732">Signal</keyword>
<evidence type="ECO:0000313" key="2">
    <source>
        <dbReference type="EMBL" id="KAF7292164.1"/>
    </source>
</evidence>
<keyword evidence="3" id="KW-1185">Reference proteome</keyword>
<dbReference type="AlphaFoldDB" id="A0A8H6VXV1"/>
<evidence type="ECO:0000313" key="3">
    <source>
        <dbReference type="Proteomes" id="UP000636479"/>
    </source>
</evidence>
<dbReference type="Proteomes" id="UP000636479">
    <property type="component" value="Unassembled WGS sequence"/>
</dbReference>
<accession>A0A8H6VXV1</accession>
<dbReference type="OrthoDB" id="1859733at2759"/>
<protein>
    <recommendedName>
        <fullName evidence="4">Malate dehydrogenase</fullName>
    </recommendedName>
</protein>
<dbReference type="GeneID" id="59351439"/>
<organism evidence="2 3">
    <name type="scientific">Mycena indigotica</name>
    <dbReference type="NCBI Taxonomy" id="2126181"/>
    <lineage>
        <taxon>Eukaryota</taxon>
        <taxon>Fungi</taxon>
        <taxon>Dikarya</taxon>
        <taxon>Basidiomycota</taxon>
        <taxon>Agaricomycotina</taxon>
        <taxon>Agaricomycetes</taxon>
        <taxon>Agaricomycetidae</taxon>
        <taxon>Agaricales</taxon>
        <taxon>Marasmiineae</taxon>
        <taxon>Mycenaceae</taxon>
        <taxon>Mycena</taxon>
    </lineage>
</organism>
<feature type="signal peptide" evidence="1">
    <location>
        <begin position="1"/>
        <end position="19"/>
    </location>
</feature>
<feature type="chain" id="PRO_5034781254" description="Malate dehydrogenase" evidence="1">
    <location>
        <begin position="20"/>
        <end position="244"/>
    </location>
</feature>
<name>A0A8H6VXV1_9AGAR</name>
<evidence type="ECO:0008006" key="4">
    <source>
        <dbReference type="Google" id="ProtNLM"/>
    </source>
</evidence>
<dbReference type="RefSeq" id="XP_037214891.1">
    <property type="nucleotide sequence ID" value="XM_037368923.1"/>
</dbReference>
<comment type="caution">
    <text evidence="2">The sequence shown here is derived from an EMBL/GenBank/DDBJ whole genome shotgun (WGS) entry which is preliminary data.</text>
</comment>
<gene>
    <name evidence="2" type="ORF">MIND_01243500</name>
</gene>